<dbReference type="EC" id="4.1.1.112" evidence="2"/>
<dbReference type="STRING" id="6248.A0A0K0EP07"/>
<keyword evidence="3" id="KW-0479">Metal-binding</keyword>
<dbReference type="GO" id="GO:0050163">
    <property type="term" value="F:oxaloacetate tautomerase activity"/>
    <property type="evidence" value="ECO:0007669"/>
    <property type="project" value="UniProtKB-EC"/>
</dbReference>
<comment type="catalytic activity">
    <reaction evidence="11">
        <text>a 3-acylpyruvate + H2O = a carboxylate + pyruvate + H(+)</text>
        <dbReference type="Rhea" id="RHEA:19009"/>
        <dbReference type="ChEBI" id="CHEBI:15361"/>
        <dbReference type="ChEBI" id="CHEBI:15377"/>
        <dbReference type="ChEBI" id="CHEBI:15378"/>
        <dbReference type="ChEBI" id="CHEBI:29067"/>
        <dbReference type="ChEBI" id="CHEBI:57278"/>
        <dbReference type="EC" id="3.7.1.5"/>
    </reaction>
</comment>
<keyword evidence="16" id="KW-1185">Reference proteome</keyword>
<dbReference type="GO" id="GO:0046872">
    <property type="term" value="F:metal ion binding"/>
    <property type="evidence" value="ECO:0007669"/>
    <property type="project" value="UniProtKB-KW"/>
</dbReference>
<proteinExistence type="inferred from homology"/>
<name>A0A0K0EP07_STRER</name>
<protein>
    <recommendedName>
        <fullName evidence="10">Oxaloacetate tautomerase FAHD1, mitochondrial</fullName>
        <ecNumber evidence="5">3.7.1.5</ecNumber>
        <ecNumber evidence="2">4.1.1.112</ecNumber>
        <ecNumber evidence="9">5.3.2.2</ecNumber>
    </recommendedName>
    <alternativeName>
        <fullName evidence="7">Acylpyruvase FAHD1</fullName>
    </alternativeName>
    <alternativeName>
        <fullName evidence="6">Fumarylacetoacetate hydrolase domain-containing protein 1</fullName>
    </alternativeName>
    <alternativeName>
        <fullName evidence="4">Oxaloacetate decarboxylase</fullName>
    </alternativeName>
</protein>
<dbReference type="GO" id="GO:0047621">
    <property type="term" value="F:acylpyruvate hydrolase activity"/>
    <property type="evidence" value="ECO:0007669"/>
    <property type="project" value="UniProtKB-EC"/>
</dbReference>
<evidence type="ECO:0000256" key="11">
    <source>
        <dbReference type="ARBA" id="ARBA00047858"/>
    </source>
</evidence>
<dbReference type="PANTHER" id="PTHR11820:SF7">
    <property type="entry name" value="ACYLPYRUVASE FAHD1, MITOCHONDRIAL"/>
    <property type="match status" value="1"/>
</dbReference>
<comment type="catalytic activity">
    <reaction evidence="14">
        <text>acetylpyruvate + H2O = acetate + pyruvate + H(+)</text>
        <dbReference type="Rhea" id="RHEA:16097"/>
        <dbReference type="ChEBI" id="CHEBI:15360"/>
        <dbReference type="ChEBI" id="CHEBI:15361"/>
        <dbReference type="ChEBI" id="CHEBI:15377"/>
        <dbReference type="ChEBI" id="CHEBI:15378"/>
        <dbReference type="ChEBI" id="CHEBI:30089"/>
    </reaction>
</comment>
<dbReference type="GO" id="GO:0008948">
    <property type="term" value="F:oxaloacetate decarboxylase activity"/>
    <property type="evidence" value="ECO:0007669"/>
    <property type="project" value="UniProtKB-EC"/>
</dbReference>
<accession>A0A0K0EP07</accession>
<organism evidence="17">
    <name type="scientific">Strongyloides stercoralis</name>
    <name type="common">Threadworm</name>
    <dbReference type="NCBI Taxonomy" id="6248"/>
    <lineage>
        <taxon>Eukaryota</taxon>
        <taxon>Metazoa</taxon>
        <taxon>Ecdysozoa</taxon>
        <taxon>Nematoda</taxon>
        <taxon>Chromadorea</taxon>
        <taxon>Rhabditida</taxon>
        <taxon>Tylenchina</taxon>
        <taxon>Panagrolaimomorpha</taxon>
        <taxon>Strongyloidoidea</taxon>
        <taxon>Strongyloididae</taxon>
        <taxon>Strongyloides</taxon>
    </lineage>
</organism>
<dbReference type="Proteomes" id="UP000035681">
    <property type="component" value="Unplaced"/>
</dbReference>
<dbReference type="WBParaSite" id="TCONS_00015201.p1">
    <property type="protein sequence ID" value="TCONS_00015201.p1"/>
    <property type="gene ID" value="XLOC_010420"/>
</dbReference>
<dbReference type="GO" id="GO:0005739">
    <property type="term" value="C:mitochondrion"/>
    <property type="evidence" value="ECO:0007669"/>
    <property type="project" value="TreeGrafter"/>
</dbReference>
<dbReference type="AlphaFoldDB" id="A0A0K0EP07"/>
<evidence type="ECO:0000259" key="15">
    <source>
        <dbReference type="Pfam" id="PF01557"/>
    </source>
</evidence>
<evidence type="ECO:0000256" key="9">
    <source>
        <dbReference type="ARBA" id="ARBA00044973"/>
    </source>
</evidence>
<dbReference type="Gene3D" id="3.90.850.10">
    <property type="entry name" value="Fumarylacetoacetase-like, C-terminal domain"/>
    <property type="match status" value="1"/>
</dbReference>
<comment type="catalytic activity">
    <reaction evidence="13">
        <text>oxaloacetate + H(+) = pyruvate + CO2</text>
        <dbReference type="Rhea" id="RHEA:15641"/>
        <dbReference type="ChEBI" id="CHEBI:15361"/>
        <dbReference type="ChEBI" id="CHEBI:15378"/>
        <dbReference type="ChEBI" id="CHEBI:16452"/>
        <dbReference type="ChEBI" id="CHEBI:16526"/>
        <dbReference type="EC" id="4.1.1.112"/>
    </reaction>
</comment>
<dbReference type="EC" id="3.7.1.5" evidence="5"/>
<comment type="similarity">
    <text evidence="1">Belongs to the FAH family.</text>
</comment>
<evidence type="ECO:0000256" key="12">
    <source>
        <dbReference type="ARBA" id="ARBA00047963"/>
    </source>
</evidence>
<evidence type="ECO:0000256" key="10">
    <source>
        <dbReference type="ARBA" id="ARBA00044980"/>
    </source>
</evidence>
<evidence type="ECO:0000256" key="7">
    <source>
        <dbReference type="ARBA" id="ARBA00044830"/>
    </source>
</evidence>
<comment type="catalytic activity">
    <reaction evidence="12">
        <text>3-fumarylpyruvate + H2O = fumarate + pyruvate + H(+)</text>
        <dbReference type="Rhea" id="RHEA:26168"/>
        <dbReference type="ChEBI" id="CHEBI:15361"/>
        <dbReference type="ChEBI" id="CHEBI:15377"/>
        <dbReference type="ChEBI" id="CHEBI:15378"/>
        <dbReference type="ChEBI" id="CHEBI:16854"/>
        <dbReference type="ChEBI" id="CHEBI:29806"/>
    </reaction>
</comment>
<comment type="catalytic activity">
    <reaction evidence="8">
        <text>oxaloacetate = enol-oxaloacetate</text>
        <dbReference type="Rhea" id="RHEA:16021"/>
        <dbReference type="ChEBI" id="CHEBI:16452"/>
        <dbReference type="ChEBI" id="CHEBI:17479"/>
        <dbReference type="EC" id="5.3.2.2"/>
    </reaction>
    <physiologicalReaction direction="right-to-left" evidence="8">
        <dbReference type="Rhea" id="RHEA:16023"/>
    </physiologicalReaction>
</comment>
<evidence type="ECO:0000256" key="3">
    <source>
        <dbReference type="ARBA" id="ARBA00022723"/>
    </source>
</evidence>
<dbReference type="WBParaSite" id="SSTP_0001119400.1">
    <property type="protein sequence ID" value="SSTP_0001119400.1"/>
    <property type="gene ID" value="SSTP_0001119400"/>
</dbReference>
<evidence type="ECO:0000256" key="1">
    <source>
        <dbReference type="ARBA" id="ARBA00010211"/>
    </source>
</evidence>
<evidence type="ECO:0000256" key="2">
    <source>
        <dbReference type="ARBA" id="ARBA00012947"/>
    </source>
</evidence>
<evidence type="ECO:0000256" key="14">
    <source>
        <dbReference type="ARBA" id="ARBA00048846"/>
    </source>
</evidence>
<evidence type="ECO:0000256" key="13">
    <source>
        <dbReference type="ARBA" id="ARBA00047973"/>
    </source>
</evidence>
<evidence type="ECO:0000313" key="16">
    <source>
        <dbReference type="Proteomes" id="UP000035681"/>
    </source>
</evidence>
<dbReference type="GO" id="GO:0019752">
    <property type="term" value="P:carboxylic acid metabolic process"/>
    <property type="evidence" value="ECO:0007669"/>
    <property type="project" value="UniProtKB-ARBA"/>
</dbReference>
<dbReference type="InterPro" id="IPR011234">
    <property type="entry name" value="Fumarylacetoacetase-like_C"/>
</dbReference>
<dbReference type="GO" id="GO:0018773">
    <property type="term" value="F:acetylpyruvate hydrolase activity"/>
    <property type="evidence" value="ECO:0007669"/>
    <property type="project" value="TreeGrafter"/>
</dbReference>
<evidence type="ECO:0000256" key="4">
    <source>
        <dbReference type="ARBA" id="ARBA00032305"/>
    </source>
</evidence>
<dbReference type="FunFam" id="3.90.850.10:FF:000003">
    <property type="entry name" value="Fumarylacetoacetate hydrolase domain-containing 1"/>
    <property type="match status" value="1"/>
</dbReference>
<evidence type="ECO:0000313" key="17">
    <source>
        <dbReference type="WBParaSite" id="SSTP_0001119400.1"/>
    </source>
</evidence>
<evidence type="ECO:0000256" key="5">
    <source>
        <dbReference type="ARBA" id="ARBA00039040"/>
    </source>
</evidence>
<dbReference type="PANTHER" id="PTHR11820">
    <property type="entry name" value="ACYLPYRUVASE"/>
    <property type="match status" value="1"/>
</dbReference>
<evidence type="ECO:0000256" key="6">
    <source>
        <dbReference type="ARBA" id="ARBA00042340"/>
    </source>
</evidence>
<sequence length="214" mass="23691">MSKLQNFKSIAKKIVCVGRNYAEHAAELGNKVPEKPMLFVKTTNSLIGEGEKIKIPVGCNDLHQEVELAVIFNKKVSNVKEVDAMEYIGGYAVALDMTARDFQTEAKKAGAPWFLAKSFDTSCPISKYIPKEMIPDPHNVELFCNINGKVQQKCKTNVMIFNIPTLISYVSQYITLEEGDILLTGTPSGVSKVVSGDYIEFGLTDISKTKIYVN</sequence>
<reference evidence="17" key="1">
    <citation type="submission" date="2015-08" db="UniProtKB">
        <authorList>
            <consortium name="WormBaseParasite"/>
        </authorList>
    </citation>
    <scope>IDENTIFICATION</scope>
</reference>
<dbReference type="InterPro" id="IPR036663">
    <property type="entry name" value="Fumarylacetoacetase_C_sf"/>
</dbReference>
<evidence type="ECO:0000256" key="8">
    <source>
        <dbReference type="ARBA" id="ARBA00044911"/>
    </source>
</evidence>
<feature type="domain" description="Fumarylacetoacetase-like C-terminal" evidence="15">
    <location>
        <begin position="13"/>
        <end position="208"/>
    </location>
</feature>
<dbReference type="SUPFAM" id="SSF56529">
    <property type="entry name" value="FAH"/>
    <property type="match status" value="1"/>
</dbReference>
<dbReference type="EC" id="5.3.2.2" evidence="9"/>
<dbReference type="Pfam" id="PF01557">
    <property type="entry name" value="FAA_hydrolase"/>
    <property type="match status" value="1"/>
</dbReference>